<dbReference type="AlphaFoldDB" id="A0A485M659"/>
<evidence type="ECO:0000259" key="1">
    <source>
        <dbReference type="PROSITE" id="PS51910"/>
    </source>
</evidence>
<dbReference type="Pfam" id="PF00704">
    <property type="entry name" value="Glyco_hydro_18"/>
    <property type="match status" value="1"/>
</dbReference>
<accession>A0A485M659</accession>
<dbReference type="InterPro" id="IPR001223">
    <property type="entry name" value="Glyco_hydro18_cat"/>
</dbReference>
<dbReference type="GO" id="GO:0016787">
    <property type="term" value="F:hydrolase activity"/>
    <property type="evidence" value="ECO:0007669"/>
    <property type="project" value="UniProtKB-KW"/>
</dbReference>
<dbReference type="EMBL" id="CAADRN010000185">
    <property type="protein sequence ID" value="VFU14760.1"/>
    <property type="molecule type" value="Genomic_DNA"/>
</dbReference>
<sequence>MSRCKDKYERSKGKYKNVLLVLFIMLLVLTSGCQRVPEPVPESLAEQAALYSPVAGAFYVNGRGAGASYGSFYSNRDLIHEVSPLWYYVREDGSLKEDVDGEALKLASDSGVKVIPLVAFLSNASSFVLKGVNAREAAIAGIARVVREHGYDGVNIDFEIVKAAGRDYQAEREGLNRFAEGLRRELDSSGKRLDICVLPPEQPPAHLAQIYDLAVLSELADRLVVMTYDYSHSGTKPGPVAPLPWVEANIKAVLQLGISPEKISLGIASYGYDWPSGATRADVVSAREVMQSIGQSVFAAEWDGPSQTPFVVYRDSRGRDREIWFENSAASEQKMELIKKYRLAGFYLWRLGYEDALFWQTVKESLLQ</sequence>
<dbReference type="PROSITE" id="PS51257">
    <property type="entry name" value="PROKAR_LIPOPROTEIN"/>
    <property type="match status" value="1"/>
</dbReference>
<dbReference type="PROSITE" id="PS51910">
    <property type="entry name" value="GH18_2"/>
    <property type="match status" value="1"/>
</dbReference>
<dbReference type="InterPro" id="IPR017853">
    <property type="entry name" value="GH"/>
</dbReference>
<reference evidence="2" key="1">
    <citation type="submission" date="2019-03" db="EMBL/GenBank/DDBJ databases">
        <authorList>
            <person name="Hao L."/>
        </authorList>
    </citation>
    <scope>NUCLEOTIDE SEQUENCE</scope>
</reference>
<gene>
    <name evidence="2" type="ORF">SCFA_2650003</name>
</gene>
<dbReference type="SUPFAM" id="SSF51445">
    <property type="entry name" value="(Trans)glycosidases"/>
    <property type="match status" value="1"/>
</dbReference>
<dbReference type="Gene3D" id="3.20.20.80">
    <property type="entry name" value="Glycosidases"/>
    <property type="match status" value="1"/>
</dbReference>
<protein>
    <submittedName>
        <fullName evidence="2">Glycoside hydrolase family 18</fullName>
    </submittedName>
</protein>
<evidence type="ECO:0000313" key="2">
    <source>
        <dbReference type="EMBL" id="VFU14760.1"/>
    </source>
</evidence>
<dbReference type="InterPro" id="IPR029070">
    <property type="entry name" value="Chitinase_insertion_sf"/>
</dbReference>
<dbReference type="PANTHER" id="PTHR46066:SF2">
    <property type="entry name" value="CHITINASE DOMAIN-CONTAINING PROTEIN 1"/>
    <property type="match status" value="1"/>
</dbReference>
<dbReference type="SMART" id="SM00636">
    <property type="entry name" value="Glyco_18"/>
    <property type="match status" value="1"/>
</dbReference>
<organism evidence="2">
    <name type="scientific">anaerobic digester metagenome</name>
    <dbReference type="NCBI Taxonomy" id="1263854"/>
    <lineage>
        <taxon>unclassified sequences</taxon>
        <taxon>metagenomes</taxon>
        <taxon>ecological metagenomes</taxon>
    </lineage>
</organism>
<proteinExistence type="predicted"/>
<name>A0A485M659_9ZZZZ</name>
<dbReference type="InterPro" id="IPR011583">
    <property type="entry name" value="Chitinase_II/V-like_cat"/>
</dbReference>
<keyword evidence="2" id="KW-0378">Hydrolase</keyword>
<dbReference type="GO" id="GO:0005975">
    <property type="term" value="P:carbohydrate metabolic process"/>
    <property type="evidence" value="ECO:0007669"/>
    <property type="project" value="InterPro"/>
</dbReference>
<feature type="domain" description="GH18" evidence="1">
    <location>
        <begin position="53"/>
        <end position="368"/>
    </location>
</feature>
<dbReference type="PANTHER" id="PTHR46066">
    <property type="entry name" value="CHITINASE DOMAIN-CONTAINING PROTEIN 1 FAMILY MEMBER"/>
    <property type="match status" value="1"/>
</dbReference>
<dbReference type="GO" id="GO:0008061">
    <property type="term" value="F:chitin binding"/>
    <property type="evidence" value="ECO:0007669"/>
    <property type="project" value="InterPro"/>
</dbReference>
<dbReference type="Gene3D" id="3.10.50.10">
    <property type="match status" value="1"/>
</dbReference>